<dbReference type="SUPFAM" id="SSF140111">
    <property type="entry name" value="Endosomal sorting complex assembly domain"/>
    <property type="match status" value="1"/>
</dbReference>
<protein>
    <recommendedName>
        <fullName evidence="12">UEV domain-containing protein</fullName>
    </recommendedName>
</protein>
<dbReference type="GO" id="GO:0015031">
    <property type="term" value="P:protein transport"/>
    <property type="evidence" value="ECO:0007669"/>
    <property type="project" value="UniProtKB-UniRule"/>
</dbReference>
<evidence type="ECO:0000313" key="10">
    <source>
        <dbReference type="EMBL" id="KAL3766237.1"/>
    </source>
</evidence>
<evidence type="ECO:0000256" key="7">
    <source>
        <dbReference type="PROSITE-ProRule" id="PRU00644"/>
    </source>
</evidence>
<keyword evidence="4" id="KW-0967">Endosome</keyword>
<keyword evidence="11" id="KW-1185">Reference proteome</keyword>
<dbReference type="PROSITE" id="PS51322">
    <property type="entry name" value="UEV"/>
    <property type="match status" value="1"/>
</dbReference>
<dbReference type="EMBL" id="JALLPJ020001388">
    <property type="protein sequence ID" value="KAL3766237.1"/>
    <property type="molecule type" value="Genomic_DNA"/>
</dbReference>
<dbReference type="InterPro" id="IPR008883">
    <property type="entry name" value="UEV_N"/>
</dbReference>
<evidence type="ECO:0000313" key="11">
    <source>
        <dbReference type="Proteomes" id="UP001530400"/>
    </source>
</evidence>
<evidence type="ECO:0000256" key="5">
    <source>
        <dbReference type="ARBA" id="ARBA00022927"/>
    </source>
</evidence>
<sequence>MASALHQLLPRLSGIYRDPQRVLRDAESLLSSPLGHHLRPTTEPLLNNDGTATPPVLVLSGTLPMTYRGVTYNLPIDMFLPPPYPLRPPTVYVRPVSSMAIRENHRHVGLDGQVYLPYLHEWRPTSHDLCELAVWMSSTFGSDPPCYAKPVKPAASAAAAGSNAASYTSSLSSSYCGNTNASSADELRRIVIEQEIADANLAAETARKAAVEEARLEREAVQLKQQHDVQLSGMKQMAVSKVQFRMRQLFDESKVELRRELKDQKMLEAGKTRIDHLLKEGEERKALLIRENTNMDEAISNLETWIEAVQQQKDKSEAEVTYSDNEEKIDLQTLPADTHSAQLLSLSAESAAIDDCIYFLDRALVKGSLPLDVFLKEVRKLSKRQFMAKAHLMKISQMKSLSR</sequence>
<dbReference type="PANTHER" id="PTHR23306">
    <property type="entry name" value="TUMOR SUSCEPTIBILITY GENE 101 PROTEIN-RELATED"/>
    <property type="match status" value="1"/>
</dbReference>
<keyword evidence="6" id="KW-0175">Coiled coil</keyword>
<evidence type="ECO:0000259" key="8">
    <source>
        <dbReference type="PROSITE" id="PS51312"/>
    </source>
</evidence>
<feature type="domain" description="SB" evidence="8">
    <location>
        <begin position="337"/>
        <end position="403"/>
    </location>
</feature>
<name>A0ABD3MVG3_9STRA</name>
<evidence type="ECO:0000259" key="9">
    <source>
        <dbReference type="PROSITE" id="PS51322"/>
    </source>
</evidence>
<dbReference type="InterPro" id="IPR037202">
    <property type="entry name" value="ESCRT_assembly_dom"/>
</dbReference>
<keyword evidence="5 7" id="KW-0653">Protein transport</keyword>
<feature type="domain" description="UEV" evidence="9">
    <location>
        <begin position="3"/>
        <end position="150"/>
    </location>
</feature>
<dbReference type="CDD" id="cd11685">
    <property type="entry name" value="UEV_TSG101-like"/>
    <property type="match status" value="1"/>
</dbReference>
<reference evidence="10 11" key="1">
    <citation type="submission" date="2024-10" db="EMBL/GenBank/DDBJ databases">
        <title>Updated reference genomes for cyclostephanoid diatoms.</title>
        <authorList>
            <person name="Roberts W.R."/>
            <person name="Alverson A.J."/>
        </authorList>
    </citation>
    <scope>NUCLEOTIDE SEQUENCE [LARGE SCALE GENOMIC DNA]</scope>
    <source>
        <strain evidence="10 11">AJA010-31</strain>
    </source>
</reference>
<dbReference type="PROSITE" id="PS51312">
    <property type="entry name" value="SB"/>
    <property type="match status" value="1"/>
</dbReference>
<accession>A0ABD3MVG3</accession>
<comment type="caution">
    <text evidence="10">The sequence shown here is derived from an EMBL/GenBank/DDBJ whole genome shotgun (WGS) entry which is preliminary data.</text>
</comment>
<dbReference type="Proteomes" id="UP001530400">
    <property type="component" value="Unassembled WGS sequence"/>
</dbReference>
<dbReference type="Pfam" id="PF05743">
    <property type="entry name" value="UEV"/>
    <property type="match status" value="1"/>
</dbReference>
<proteinExistence type="inferred from homology"/>
<evidence type="ECO:0000256" key="1">
    <source>
        <dbReference type="ARBA" id="ARBA00004177"/>
    </source>
</evidence>
<dbReference type="Gene3D" id="6.10.140.820">
    <property type="match status" value="1"/>
</dbReference>
<dbReference type="GO" id="GO:0005768">
    <property type="term" value="C:endosome"/>
    <property type="evidence" value="ECO:0007669"/>
    <property type="project" value="UniProtKB-SubCell"/>
</dbReference>
<dbReference type="SUPFAM" id="SSF54495">
    <property type="entry name" value="UBC-like"/>
    <property type="match status" value="1"/>
</dbReference>
<evidence type="ECO:0000256" key="4">
    <source>
        <dbReference type="ARBA" id="ARBA00022753"/>
    </source>
</evidence>
<gene>
    <name evidence="10" type="ORF">ACHAWO_012239</name>
</gene>
<organism evidence="10 11">
    <name type="scientific">Cyclotella atomus</name>
    <dbReference type="NCBI Taxonomy" id="382360"/>
    <lineage>
        <taxon>Eukaryota</taxon>
        <taxon>Sar</taxon>
        <taxon>Stramenopiles</taxon>
        <taxon>Ochrophyta</taxon>
        <taxon>Bacillariophyta</taxon>
        <taxon>Coscinodiscophyceae</taxon>
        <taxon>Thalassiosirophycidae</taxon>
        <taxon>Stephanodiscales</taxon>
        <taxon>Stephanodiscaceae</taxon>
        <taxon>Cyclotella</taxon>
    </lineage>
</organism>
<keyword evidence="3 7" id="KW-0813">Transport</keyword>
<evidence type="ECO:0000256" key="6">
    <source>
        <dbReference type="ARBA" id="ARBA00023054"/>
    </source>
</evidence>
<comment type="similarity">
    <text evidence="2">Belongs to the ubiquitin-conjugating enzyme family. UEV subfamily.</text>
</comment>
<dbReference type="Pfam" id="PF09454">
    <property type="entry name" value="Vps23_core"/>
    <property type="match status" value="1"/>
</dbReference>
<dbReference type="Gene3D" id="3.10.110.10">
    <property type="entry name" value="Ubiquitin Conjugating Enzyme"/>
    <property type="match status" value="1"/>
</dbReference>
<evidence type="ECO:0000256" key="2">
    <source>
        <dbReference type="ARBA" id="ARBA00009594"/>
    </source>
</evidence>
<dbReference type="InterPro" id="IPR017916">
    <property type="entry name" value="SB_dom"/>
</dbReference>
<comment type="subcellular location">
    <subcellularLocation>
        <location evidence="1">Endosome</location>
    </subcellularLocation>
</comment>
<evidence type="ECO:0008006" key="12">
    <source>
        <dbReference type="Google" id="ProtNLM"/>
    </source>
</evidence>
<dbReference type="PANTHER" id="PTHR23306:SF3">
    <property type="entry name" value="TUMOR SUPPRESSOR PROTEIN 101"/>
    <property type="match status" value="1"/>
</dbReference>
<evidence type="ECO:0000256" key="3">
    <source>
        <dbReference type="ARBA" id="ARBA00022448"/>
    </source>
</evidence>
<dbReference type="InterPro" id="IPR016135">
    <property type="entry name" value="UBQ-conjugating_enzyme/RWD"/>
</dbReference>
<dbReference type="InterPro" id="IPR052070">
    <property type="entry name" value="ESCRT-I_UEV_domain"/>
</dbReference>
<dbReference type="AlphaFoldDB" id="A0ABD3MVG3"/>